<reference evidence="2" key="1">
    <citation type="submission" date="2018-11" db="EMBL/GenBank/DDBJ databases">
        <title>Proposal to divide the Flavobacteriaceae and reorganize its genera based on Amino Acid Identity values calculated from whole genome sequences.</title>
        <authorList>
            <person name="Nicholson A.C."/>
            <person name="Gulvik C.A."/>
            <person name="Whitney A.M."/>
            <person name="Humrighouse B.W."/>
            <person name="Bell M."/>
            <person name="Holmes B."/>
            <person name="Steigerwalt A.B."/>
            <person name="Villarma A."/>
            <person name="Sheth M."/>
            <person name="Batra D."/>
            <person name="Pryor J."/>
            <person name="Bernardet J.-F."/>
            <person name="Hugo C."/>
            <person name="Kampfer P."/>
            <person name="Newman J.D."/>
            <person name="McQuiston J.R."/>
        </authorList>
    </citation>
    <scope>NUCLEOTIDE SEQUENCE [LARGE SCALE GENOMIC DNA]</scope>
    <source>
        <strain evidence="2">F5649</strain>
    </source>
</reference>
<accession>A0A3G8Y1J8</accession>
<protein>
    <recommendedName>
        <fullName evidence="3">Lipopolysaccharide biosynthesis protein</fullName>
    </recommendedName>
</protein>
<sequence length="325" mass="38593">MPRDFNFYEAFVENLKTTEFEIELLFTSNHDFRYKNPKQKVTNFLRKTFLGDKNYKQNLKDRFNDDALLKELSKIRKKVDYTLVIRPDYFSTEILQKLKEKTNKLIAYQWDGLERYPKAKKLIPLFDRFFLFDVDDYERYKSNFQNIFPITNFYFDFDKNLPKITNNEVFFIGSFIESRIDKIVHLTKIIVNLGLNPTINLLAFDDETPRKYSGLGLNFITTGMTYLEVLEKVRQAAVVLDFANSVHNGLSFRTFEATYFSKKLITNNPLVSKYDFYHPNNILVLDQSMGEEDIKQFLSADYIQIDDTIKTKYSFTNWLKTVLKD</sequence>
<organism evidence="1 2">
    <name type="scientific">Epilithonimonas vandammei</name>
    <dbReference type="NCBI Taxonomy" id="2487072"/>
    <lineage>
        <taxon>Bacteria</taxon>
        <taxon>Pseudomonadati</taxon>
        <taxon>Bacteroidota</taxon>
        <taxon>Flavobacteriia</taxon>
        <taxon>Flavobacteriales</taxon>
        <taxon>Weeksellaceae</taxon>
        <taxon>Chryseobacterium group</taxon>
        <taxon>Epilithonimonas</taxon>
    </lineage>
</organism>
<dbReference type="AlphaFoldDB" id="A0A3G8Y1J8"/>
<evidence type="ECO:0008006" key="3">
    <source>
        <dbReference type="Google" id="ProtNLM"/>
    </source>
</evidence>
<name>A0A3G8Y1J8_9FLAO</name>
<dbReference type="EMBL" id="CP034161">
    <property type="protein sequence ID" value="AZI39239.1"/>
    <property type="molecule type" value="Genomic_DNA"/>
</dbReference>
<keyword evidence="2" id="KW-1185">Reference proteome</keyword>
<evidence type="ECO:0000313" key="2">
    <source>
        <dbReference type="Proteomes" id="UP000281810"/>
    </source>
</evidence>
<proteinExistence type="predicted"/>
<dbReference type="Proteomes" id="UP000281810">
    <property type="component" value="Chromosome"/>
</dbReference>
<gene>
    <name evidence="1" type="ORF">EIB74_04370</name>
</gene>
<evidence type="ECO:0000313" key="1">
    <source>
        <dbReference type="EMBL" id="AZI39239.1"/>
    </source>
</evidence>
<dbReference type="RefSeq" id="WP_124801506.1">
    <property type="nucleotide sequence ID" value="NZ_CP034161.1"/>
</dbReference>
<dbReference type="OrthoDB" id="3251881at2"/>